<gene>
    <name evidence="1" type="ORF">Mlute_01532</name>
</gene>
<name>A0A399EQ69_9DEIN</name>
<dbReference type="InterPro" id="IPR030976">
    <property type="entry name" value="Mod_pep_NH_fam"/>
</dbReference>
<protein>
    <submittedName>
        <fullName evidence="1">Putative modified peptide</fullName>
    </submittedName>
</protein>
<comment type="caution">
    <text evidence="1">The sequence shown here is derived from an EMBL/GenBank/DDBJ whole genome shotgun (WGS) entry which is preliminary data.</text>
</comment>
<keyword evidence="2" id="KW-1185">Reference proteome</keyword>
<accession>A0A399EQ69</accession>
<dbReference type="EMBL" id="QWKZ01000042">
    <property type="protein sequence ID" value="RIH85640.1"/>
    <property type="molecule type" value="Genomic_DNA"/>
</dbReference>
<evidence type="ECO:0000313" key="1">
    <source>
        <dbReference type="EMBL" id="RIH85640.1"/>
    </source>
</evidence>
<evidence type="ECO:0000313" key="2">
    <source>
        <dbReference type="Proteomes" id="UP000265800"/>
    </source>
</evidence>
<dbReference type="AlphaFoldDB" id="A0A399EQ69"/>
<sequence>MENMQRIQNVRRFLTLLAEDDKFRQDFQRNPGIARAYLNVLGDSTPVVAHSLPITLPSKDEVRRALQSYDFALEHTTDVVKFEGWGSWSAWAAWVFVFLAETGEEKEMN</sequence>
<dbReference type="NCBIfam" id="TIGR04509">
    <property type="entry name" value="mod_pep_NH_fam"/>
    <property type="match status" value="1"/>
</dbReference>
<proteinExistence type="predicted"/>
<organism evidence="1 2">
    <name type="scientific">Meiothermus luteus</name>
    <dbReference type="NCBI Taxonomy" id="2026184"/>
    <lineage>
        <taxon>Bacteria</taxon>
        <taxon>Thermotogati</taxon>
        <taxon>Deinococcota</taxon>
        <taxon>Deinococci</taxon>
        <taxon>Thermales</taxon>
        <taxon>Thermaceae</taxon>
        <taxon>Meiothermus</taxon>
    </lineage>
</organism>
<dbReference type="RefSeq" id="WP_119360159.1">
    <property type="nucleotide sequence ID" value="NZ_QWKZ01000042.1"/>
</dbReference>
<dbReference type="OrthoDB" id="9828406at2"/>
<reference evidence="1 2" key="1">
    <citation type="submission" date="2018-08" db="EMBL/GenBank/DDBJ databases">
        <title>Meiothermus luteus KCTC 52599 genome sequencing project.</title>
        <authorList>
            <person name="Da Costa M.S."/>
            <person name="Albuquerque L."/>
            <person name="Raposo P."/>
            <person name="Froufe H.J.C."/>
            <person name="Barroso C.S."/>
            <person name="Egas C."/>
        </authorList>
    </citation>
    <scope>NUCLEOTIDE SEQUENCE [LARGE SCALE GENOMIC DNA]</scope>
    <source>
        <strain evidence="1 2">KCTC 52599</strain>
    </source>
</reference>
<dbReference type="Proteomes" id="UP000265800">
    <property type="component" value="Unassembled WGS sequence"/>
</dbReference>